<comment type="caution">
    <text evidence="1">The sequence shown here is derived from an EMBL/GenBank/DDBJ whole genome shotgun (WGS) entry which is preliminary data.</text>
</comment>
<sequence>MANAQRRLAGDGAAPAQDERFVRCWYDEVGWARDIPDAESFQGKGFSMESAMDRYLTTMAPTLVLLTEKWSTPKKYGIYAKRIHKVCGHRALFVTQSGYIGLAPWNAKLGDMVFVLRGGKSPFILRRELAINAFSLMGESYVYAIMGREALHMGLPVQEVRIQ</sequence>
<accession>A0A9P4LRE7</accession>
<organism evidence="1 2">
    <name type="scientific">Setomelanomma holmii</name>
    <dbReference type="NCBI Taxonomy" id="210430"/>
    <lineage>
        <taxon>Eukaryota</taxon>
        <taxon>Fungi</taxon>
        <taxon>Dikarya</taxon>
        <taxon>Ascomycota</taxon>
        <taxon>Pezizomycotina</taxon>
        <taxon>Dothideomycetes</taxon>
        <taxon>Pleosporomycetidae</taxon>
        <taxon>Pleosporales</taxon>
        <taxon>Pleosporineae</taxon>
        <taxon>Phaeosphaeriaceae</taxon>
        <taxon>Setomelanomma</taxon>
    </lineage>
</organism>
<dbReference type="OrthoDB" id="3724707at2759"/>
<keyword evidence="2" id="KW-1185">Reference proteome</keyword>
<reference evidence="1" key="1">
    <citation type="journal article" date="2020" name="Stud. Mycol.">
        <title>101 Dothideomycetes genomes: a test case for predicting lifestyles and emergence of pathogens.</title>
        <authorList>
            <person name="Haridas S."/>
            <person name="Albert R."/>
            <person name="Binder M."/>
            <person name="Bloem J."/>
            <person name="Labutti K."/>
            <person name="Salamov A."/>
            <person name="Andreopoulos B."/>
            <person name="Baker S."/>
            <person name="Barry K."/>
            <person name="Bills G."/>
            <person name="Bluhm B."/>
            <person name="Cannon C."/>
            <person name="Castanera R."/>
            <person name="Culley D."/>
            <person name="Daum C."/>
            <person name="Ezra D."/>
            <person name="Gonzalez J."/>
            <person name="Henrissat B."/>
            <person name="Kuo A."/>
            <person name="Liang C."/>
            <person name="Lipzen A."/>
            <person name="Lutzoni F."/>
            <person name="Magnuson J."/>
            <person name="Mondo S."/>
            <person name="Nolan M."/>
            <person name="Ohm R."/>
            <person name="Pangilinan J."/>
            <person name="Park H.-J."/>
            <person name="Ramirez L."/>
            <person name="Alfaro M."/>
            <person name="Sun H."/>
            <person name="Tritt A."/>
            <person name="Yoshinaga Y."/>
            <person name="Zwiers L.-H."/>
            <person name="Turgeon B."/>
            <person name="Goodwin S."/>
            <person name="Spatafora J."/>
            <person name="Crous P."/>
            <person name="Grigoriev I."/>
        </authorList>
    </citation>
    <scope>NUCLEOTIDE SEQUENCE</scope>
    <source>
        <strain evidence="1">CBS 110217</strain>
    </source>
</reference>
<proteinExistence type="predicted"/>
<name>A0A9P4LRE7_9PLEO</name>
<evidence type="ECO:0000313" key="2">
    <source>
        <dbReference type="Proteomes" id="UP000799777"/>
    </source>
</evidence>
<protein>
    <submittedName>
        <fullName evidence="1">Uncharacterized protein</fullName>
    </submittedName>
</protein>
<dbReference type="Proteomes" id="UP000799777">
    <property type="component" value="Unassembled WGS sequence"/>
</dbReference>
<dbReference type="AlphaFoldDB" id="A0A9P4LRE7"/>
<dbReference type="EMBL" id="ML978171">
    <property type="protein sequence ID" value="KAF2032729.1"/>
    <property type="molecule type" value="Genomic_DNA"/>
</dbReference>
<evidence type="ECO:0000313" key="1">
    <source>
        <dbReference type="EMBL" id="KAF2032729.1"/>
    </source>
</evidence>
<dbReference type="Pfam" id="PF26639">
    <property type="entry name" value="Het-6_barrel"/>
    <property type="match status" value="1"/>
</dbReference>
<gene>
    <name evidence="1" type="ORF">EK21DRAFT_109794</name>
</gene>